<feature type="transmembrane region" description="Helical" evidence="7">
    <location>
        <begin position="205"/>
        <end position="226"/>
    </location>
</feature>
<dbReference type="OrthoDB" id="3783825at2759"/>
<evidence type="ECO:0000256" key="6">
    <source>
        <dbReference type="SAM" id="MobiDB-lite"/>
    </source>
</evidence>
<dbReference type="InterPro" id="IPR049326">
    <property type="entry name" value="Rhodopsin_dom_fungi"/>
</dbReference>
<keyword evidence="2 7" id="KW-0812">Transmembrane</keyword>
<dbReference type="Proteomes" id="UP000799537">
    <property type="component" value="Unassembled WGS sequence"/>
</dbReference>
<evidence type="ECO:0000313" key="9">
    <source>
        <dbReference type="EMBL" id="KAF2174041.1"/>
    </source>
</evidence>
<proteinExistence type="inferred from homology"/>
<dbReference type="RefSeq" id="XP_033674930.1">
    <property type="nucleotide sequence ID" value="XM_033803572.1"/>
</dbReference>
<evidence type="ECO:0000256" key="7">
    <source>
        <dbReference type="SAM" id="Phobius"/>
    </source>
</evidence>
<organism evidence="9 10">
    <name type="scientific">Zasmidium cellare ATCC 36951</name>
    <dbReference type="NCBI Taxonomy" id="1080233"/>
    <lineage>
        <taxon>Eukaryota</taxon>
        <taxon>Fungi</taxon>
        <taxon>Dikarya</taxon>
        <taxon>Ascomycota</taxon>
        <taxon>Pezizomycotina</taxon>
        <taxon>Dothideomycetes</taxon>
        <taxon>Dothideomycetidae</taxon>
        <taxon>Mycosphaerellales</taxon>
        <taxon>Mycosphaerellaceae</taxon>
        <taxon>Zasmidium</taxon>
    </lineage>
</organism>
<evidence type="ECO:0000259" key="8">
    <source>
        <dbReference type="Pfam" id="PF20684"/>
    </source>
</evidence>
<evidence type="ECO:0000256" key="1">
    <source>
        <dbReference type="ARBA" id="ARBA00004141"/>
    </source>
</evidence>
<feature type="transmembrane region" description="Helical" evidence="7">
    <location>
        <begin position="114"/>
        <end position="137"/>
    </location>
</feature>
<dbReference type="Pfam" id="PF20684">
    <property type="entry name" value="Fung_rhodopsin"/>
    <property type="match status" value="1"/>
</dbReference>
<dbReference type="InterPro" id="IPR052337">
    <property type="entry name" value="SAT4-like"/>
</dbReference>
<keyword evidence="3 7" id="KW-1133">Transmembrane helix</keyword>
<feature type="compositionally biased region" description="Basic and acidic residues" evidence="6">
    <location>
        <begin position="388"/>
        <end position="401"/>
    </location>
</feature>
<dbReference type="AlphaFoldDB" id="A0A6A6D3Q2"/>
<keyword evidence="10" id="KW-1185">Reference proteome</keyword>
<comment type="subcellular location">
    <subcellularLocation>
        <location evidence="1">Membrane</location>
        <topology evidence="1">Multi-pass membrane protein</topology>
    </subcellularLocation>
</comment>
<sequence>MASGPRRIRGTYSMLNDGGPLIACMQAWNPRTGRPFLKISEGFLPHVYLFSVDSCCPDKLLLGPITIHSPFAMSDTSASGISALTGTFLGLSVVTVGLRFFARYRTKMPVLADDWLMLAALATFIGASACIFLLLHIKAIGYSSFEFTKAQVIARYDRMEKLNTSLVCLTTGVFAATKASALFFYKRIFGVSGPGKRLRIFKGLVNALIVIIALWFLAFTFLTIFQCKGHFDGFYDPKKYAKYCTITWDFLFGFSISDVILDIFVIALPVPNILHLHISLAKRLSVLSVFMVACAGLGASIARLVVYAQVYTMGVEAYDNGDSERVLTRYQFYYMLECGCSIVALNMPSIWPLISGGKALDAVVKIARSLTSLTSSRSDSHASNQDLANREGSYDPEATKMKREHGFEDSYGIEGLPAMSEPGAQKSEIFD</sequence>
<feature type="region of interest" description="Disordered" evidence="6">
    <location>
        <begin position="376"/>
        <end position="401"/>
    </location>
</feature>
<feature type="transmembrane region" description="Helical" evidence="7">
    <location>
        <begin position="286"/>
        <end position="310"/>
    </location>
</feature>
<evidence type="ECO:0000256" key="5">
    <source>
        <dbReference type="ARBA" id="ARBA00038359"/>
    </source>
</evidence>
<dbReference type="GeneID" id="54556844"/>
<keyword evidence="4 7" id="KW-0472">Membrane</keyword>
<accession>A0A6A6D3Q2</accession>
<dbReference type="GO" id="GO:0016020">
    <property type="term" value="C:membrane"/>
    <property type="evidence" value="ECO:0007669"/>
    <property type="project" value="UniProtKB-SubCell"/>
</dbReference>
<feature type="transmembrane region" description="Helical" evidence="7">
    <location>
        <begin position="164"/>
        <end position="185"/>
    </location>
</feature>
<dbReference type="EMBL" id="ML993579">
    <property type="protein sequence ID" value="KAF2174041.1"/>
    <property type="molecule type" value="Genomic_DNA"/>
</dbReference>
<feature type="domain" description="Rhodopsin" evidence="8">
    <location>
        <begin position="98"/>
        <end position="355"/>
    </location>
</feature>
<evidence type="ECO:0000313" key="10">
    <source>
        <dbReference type="Proteomes" id="UP000799537"/>
    </source>
</evidence>
<name>A0A6A6D3Q2_ZASCE</name>
<gene>
    <name evidence="9" type="ORF">M409DRAFT_16317</name>
</gene>
<reference evidence="9" key="1">
    <citation type="journal article" date="2020" name="Stud. Mycol.">
        <title>101 Dothideomycetes genomes: a test case for predicting lifestyles and emergence of pathogens.</title>
        <authorList>
            <person name="Haridas S."/>
            <person name="Albert R."/>
            <person name="Binder M."/>
            <person name="Bloem J."/>
            <person name="Labutti K."/>
            <person name="Salamov A."/>
            <person name="Andreopoulos B."/>
            <person name="Baker S."/>
            <person name="Barry K."/>
            <person name="Bills G."/>
            <person name="Bluhm B."/>
            <person name="Cannon C."/>
            <person name="Castanera R."/>
            <person name="Culley D."/>
            <person name="Daum C."/>
            <person name="Ezra D."/>
            <person name="Gonzalez J."/>
            <person name="Henrissat B."/>
            <person name="Kuo A."/>
            <person name="Liang C."/>
            <person name="Lipzen A."/>
            <person name="Lutzoni F."/>
            <person name="Magnuson J."/>
            <person name="Mondo S."/>
            <person name="Nolan M."/>
            <person name="Ohm R."/>
            <person name="Pangilinan J."/>
            <person name="Park H.-J."/>
            <person name="Ramirez L."/>
            <person name="Alfaro M."/>
            <person name="Sun H."/>
            <person name="Tritt A."/>
            <person name="Yoshinaga Y."/>
            <person name="Zwiers L.-H."/>
            <person name="Turgeon B."/>
            <person name="Goodwin S."/>
            <person name="Spatafora J."/>
            <person name="Crous P."/>
            <person name="Grigoriev I."/>
        </authorList>
    </citation>
    <scope>NUCLEOTIDE SEQUENCE</scope>
    <source>
        <strain evidence="9">ATCC 36951</strain>
    </source>
</reference>
<protein>
    <recommendedName>
        <fullName evidence="8">Rhodopsin domain-containing protein</fullName>
    </recommendedName>
</protein>
<dbReference type="PANTHER" id="PTHR33048">
    <property type="entry name" value="PTH11-LIKE INTEGRAL MEMBRANE PROTEIN (AFU_ORTHOLOGUE AFUA_5G11245)"/>
    <property type="match status" value="1"/>
</dbReference>
<evidence type="ECO:0000256" key="3">
    <source>
        <dbReference type="ARBA" id="ARBA00022989"/>
    </source>
</evidence>
<evidence type="ECO:0000256" key="2">
    <source>
        <dbReference type="ARBA" id="ARBA00022692"/>
    </source>
</evidence>
<feature type="region of interest" description="Disordered" evidence="6">
    <location>
        <begin position="412"/>
        <end position="431"/>
    </location>
</feature>
<evidence type="ECO:0000256" key="4">
    <source>
        <dbReference type="ARBA" id="ARBA00023136"/>
    </source>
</evidence>
<feature type="transmembrane region" description="Helical" evidence="7">
    <location>
        <begin position="246"/>
        <end position="274"/>
    </location>
</feature>
<comment type="similarity">
    <text evidence="5">Belongs to the SAT4 family.</text>
</comment>
<dbReference type="PANTHER" id="PTHR33048:SF157">
    <property type="entry name" value="INTEGRAL MEMBRANE PROTEIN"/>
    <property type="match status" value="1"/>
</dbReference>
<feature type="transmembrane region" description="Helical" evidence="7">
    <location>
        <begin position="81"/>
        <end position="102"/>
    </location>
</feature>